<reference evidence="1" key="1">
    <citation type="submission" date="2019-10" db="EMBL/GenBank/DDBJ databases">
        <authorList>
            <consortium name="DOE Joint Genome Institute"/>
            <person name="Kuo A."/>
            <person name="Miyauchi S."/>
            <person name="Kiss E."/>
            <person name="Drula E."/>
            <person name="Kohler A."/>
            <person name="Sanchez-Garcia M."/>
            <person name="Andreopoulos B."/>
            <person name="Barry K.W."/>
            <person name="Bonito G."/>
            <person name="Buee M."/>
            <person name="Carver A."/>
            <person name="Chen C."/>
            <person name="Cichocki N."/>
            <person name="Clum A."/>
            <person name="Culley D."/>
            <person name="Crous P.W."/>
            <person name="Fauchery L."/>
            <person name="Girlanda M."/>
            <person name="Hayes R."/>
            <person name="Keri Z."/>
            <person name="Labutti K."/>
            <person name="Lipzen A."/>
            <person name="Lombard V."/>
            <person name="Magnuson J."/>
            <person name="Maillard F."/>
            <person name="Morin E."/>
            <person name="Murat C."/>
            <person name="Nolan M."/>
            <person name="Ohm R."/>
            <person name="Pangilinan J."/>
            <person name="Pereira M."/>
            <person name="Perotto S."/>
            <person name="Peter M."/>
            <person name="Riley R."/>
            <person name="Sitrit Y."/>
            <person name="Stielow B."/>
            <person name="Szollosi G."/>
            <person name="Zifcakova L."/>
            <person name="Stursova M."/>
            <person name="Spatafora J.W."/>
            <person name="Tedersoo L."/>
            <person name="Vaario L.-M."/>
            <person name="Yamada A."/>
            <person name="Yan M."/>
            <person name="Wang P."/>
            <person name="Xu J."/>
            <person name="Bruns T."/>
            <person name="Baldrian P."/>
            <person name="Vilgalys R."/>
            <person name="Henrissat B."/>
            <person name="Grigoriev I.V."/>
            <person name="Hibbett D."/>
            <person name="Nagy L.G."/>
            <person name="Martin F.M."/>
        </authorList>
    </citation>
    <scope>NUCLEOTIDE SEQUENCE</scope>
    <source>
        <strain evidence="1">P2</strain>
    </source>
</reference>
<evidence type="ECO:0000313" key="2">
    <source>
        <dbReference type="Proteomes" id="UP000886501"/>
    </source>
</evidence>
<proteinExistence type="predicted"/>
<accession>A0ACB6Z9H8</accession>
<gene>
    <name evidence="1" type="ORF">BDM02DRAFT_300992</name>
</gene>
<dbReference type="EMBL" id="MU118066">
    <property type="protein sequence ID" value="KAF9646159.1"/>
    <property type="molecule type" value="Genomic_DNA"/>
</dbReference>
<comment type="caution">
    <text evidence="1">The sequence shown here is derived from an EMBL/GenBank/DDBJ whole genome shotgun (WGS) entry which is preliminary data.</text>
</comment>
<organism evidence="1 2">
    <name type="scientific">Thelephora ganbajun</name>
    <name type="common">Ganba fungus</name>
    <dbReference type="NCBI Taxonomy" id="370292"/>
    <lineage>
        <taxon>Eukaryota</taxon>
        <taxon>Fungi</taxon>
        <taxon>Dikarya</taxon>
        <taxon>Basidiomycota</taxon>
        <taxon>Agaricomycotina</taxon>
        <taxon>Agaricomycetes</taxon>
        <taxon>Thelephorales</taxon>
        <taxon>Thelephoraceae</taxon>
        <taxon>Thelephora</taxon>
    </lineage>
</organism>
<keyword evidence="2" id="KW-1185">Reference proteome</keyword>
<evidence type="ECO:0000313" key="1">
    <source>
        <dbReference type="EMBL" id="KAF9646159.1"/>
    </source>
</evidence>
<protein>
    <submittedName>
        <fullName evidence="1">Uncharacterized protein</fullName>
    </submittedName>
</protein>
<sequence length="165" mass="18122">MLEKETAIRKRCVHLNSLHCCSNQFHESCNPLHNVFLWREGPTLGDLFIIERSLDILEILIYSSECVFSACPKDSAPFHGPRICGGDGGRGSGPTCSKSRSCAVSTGEVAAREIETSSVAQPQILQLRRIRKLVAAGAVLMPTTIPLRGVHNVLGTQYTIRDPHR</sequence>
<reference evidence="1" key="2">
    <citation type="journal article" date="2020" name="Nat. Commun.">
        <title>Large-scale genome sequencing of mycorrhizal fungi provides insights into the early evolution of symbiotic traits.</title>
        <authorList>
            <person name="Miyauchi S."/>
            <person name="Kiss E."/>
            <person name="Kuo A."/>
            <person name="Drula E."/>
            <person name="Kohler A."/>
            <person name="Sanchez-Garcia M."/>
            <person name="Morin E."/>
            <person name="Andreopoulos B."/>
            <person name="Barry K.W."/>
            <person name="Bonito G."/>
            <person name="Buee M."/>
            <person name="Carver A."/>
            <person name="Chen C."/>
            <person name="Cichocki N."/>
            <person name="Clum A."/>
            <person name="Culley D."/>
            <person name="Crous P.W."/>
            <person name="Fauchery L."/>
            <person name="Girlanda M."/>
            <person name="Hayes R.D."/>
            <person name="Keri Z."/>
            <person name="LaButti K."/>
            <person name="Lipzen A."/>
            <person name="Lombard V."/>
            <person name="Magnuson J."/>
            <person name="Maillard F."/>
            <person name="Murat C."/>
            <person name="Nolan M."/>
            <person name="Ohm R.A."/>
            <person name="Pangilinan J."/>
            <person name="Pereira M.F."/>
            <person name="Perotto S."/>
            <person name="Peter M."/>
            <person name="Pfister S."/>
            <person name="Riley R."/>
            <person name="Sitrit Y."/>
            <person name="Stielow J.B."/>
            <person name="Szollosi G."/>
            <person name="Zifcakova L."/>
            <person name="Stursova M."/>
            <person name="Spatafora J.W."/>
            <person name="Tedersoo L."/>
            <person name="Vaario L.M."/>
            <person name="Yamada A."/>
            <person name="Yan M."/>
            <person name="Wang P."/>
            <person name="Xu J."/>
            <person name="Bruns T."/>
            <person name="Baldrian P."/>
            <person name="Vilgalys R."/>
            <person name="Dunand C."/>
            <person name="Henrissat B."/>
            <person name="Grigoriev I.V."/>
            <person name="Hibbett D."/>
            <person name="Nagy L.G."/>
            <person name="Martin F.M."/>
        </authorList>
    </citation>
    <scope>NUCLEOTIDE SEQUENCE</scope>
    <source>
        <strain evidence="1">P2</strain>
    </source>
</reference>
<name>A0ACB6Z9H8_THEGA</name>
<dbReference type="Proteomes" id="UP000886501">
    <property type="component" value="Unassembled WGS sequence"/>
</dbReference>